<evidence type="ECO:0008006" key="3">
    <source>
        <dbReference type="Google" id="ProtNLM"/>
    </source>
</evidence>
<evidence type="ECO:0000313" key="2">
    <source>
        <dbReference type="Proteomes" id="UP000326678"/>
    </source>
</evidence>
<sequence>MVNRTSRKPFQWGSKEGYQQLSAIGQILRSLPCREIDTDYLSLLSVWVDQALSNSHAVARTYATGTMRSLANSTLVL</sequence>
<dbReference type="KEGG" id="nsh:GXM_08251"/>
<reference evidence="1 2" key="1">
    <citation type="submission" date="2019-10" db="EMBL/GenBank/DDBJ databases">
        <title>Genomic and transcriptomic insights into the perfect genentic adaptation of a filamentous nitrogen-fixing cyanobacterium to rice fields.</title>
        <authorList>
            <person name="Chen Z."/>
        </authorList>
    </citation>
    <scope>NUCLEOTIDE SEQUENCE [LARGE SCALE GENOMIC DNA]</scope>
    <source>
        <strain evidence="1">CCNUC1</strain>
    </source>
</reference>
<dbReference type="EMBL" id="CP045227">
    <property type="protein sequence ID" value="QFS50757.1"/>
    <property type="molecule type" value="Genomic_DNA"/>
</dbReference>
<keyword evidence="2" id="KW-1185">Reference proteome</keyword>
<gene>
    <name evidence="1" type="ORF">GXM_08251</name>
</gene>
<name>A0A5P8WD62_9NOSO</name>
<protein>
    <recommendedName>
        <fullName evidence="3">Transposase</fullName>
    </recommendedName>
</protein>
<dbReference type="Proteomes" id="UP000326678">
    <property type="component" value="Chromosome Gxm2"/>
</dbReference>
<organism evidence="1 2">
    <name type="scientific">Nostoc sphaeroides CCNUC1</name>
    <dbReference type="NCBI Taxonomy" id="2653204"/>
    <lineage>
        <taxon>Bacteria</taxon>
        <taxon>Bacillati</taxon>
        <taxon>Cyanobacteriota</taxon>
        <taxon>Cyanophyceae</taxon>
        <taxon>Nostocales</taxon>
        <taxon>Nostocaceae</taxon>
        <taxon>Nostoc</taxon>
    </lineage>
</organism>
<dbReference type="AlphaFoldDB" id="A0A5P8WD62"/>
<accession>A0A5P8WD62</accession>
<dbReference type="RefSeq" id="WP_152591603.1">
    <property type="nucleotide sequence ID" value="NZ_CP045227.1"/>
</dbReference>
<evidence type="ECO:0000313" key="1">
    <source>
        <dbReference type="EMBL" id="QFS50757.1"/>
    </source>
</evidence>
<proteinExistence type="predicted"/>